<feature type="compositionally biased region" description="Polar residues" evidence="1">
    <location>
        <begin position="148"/>
        <end position="164"/>
    </location>
</feature>
<dbReference type="AlphaFoldDB" id="A0A803PH91"/>
<dbReference type="Proteomes" id="UP000596661">
    <property type="component" value="Chromosome 4"/>
</dbReference>
<reference evidence="3" key="1">
    <citation type="submission" date="2018-11" db="EMBL/GenBank/DDBJ databases">
        <authorList>
            <person name="Grassa J C."/>
        </authorList>
    </citation>
    <scope>NUCLEOTIDE SEQUENCE [LARGE SCALE GENOMIC DNA]</scope>
</reference>
<evidence type="ECO:0000313" key="3">
    <source>
        <dbReference type="EnsemblPlants" id="cds.evm.model.04.383"/>
    </source>
</evidence>
<sequence length="199" mass="21587">MQILATVPTVNTAHVTALAVTHDIAPTAEQPIESQTNTHPMQTRAKSGMRKPMVLMASLTLKSMIAAFKDQKCTYILVYVDDILITGSNNDQVTSLIAALISTFGLKDLGLLSFFLGIQVFSTTEGIILSQQKYLQDLICKAELQGTKPQSTPMNSGLRLSNYGSDPVEDPSSYRSLVGALQYATITRPDIAFSVNKVC</sequence>
<evidence type="ECO:0000256" key="1">
    <source>
        <dbReference type="SAM" id="MobiDB-lite"/>
    </source>
</evidence>
<proteinExistence type="predicted"/>
<feature type="region of interest" description="Disordered" evidence="1">
    <location>
        <begin position="148"/>
        <end position="168"/>
    </location>
</feature>
<organism evidence="3 4">
    <name type="scientific">Cannabis sativa</name>
    <name type="common">Hemp</name>
    <name type="synonym">Marijuana</name>
    <dbReference type="NCBI Taxonomy" id="3483"/>
    <lineage>
        <taxon>Eukaryota</taxon>
        <taxon>Viridiplantae</taxon>
        <taxon>Streptophyta</taxon>
        <taxon>Embryophyta</taxon>
        <taxon>Tracheophyta</taxon>
        <taxon>Spermatophyta</taxon>
        <taxon>Magnoliopsida</taxon>
        <taxon>eudicotyledons</taxon>
        <taxon>Gunneridae</taxon>
        <taxon>Pentapetalae</taxon>
        <taxon>rosids</taxon>
        <taxon>fabids</taxon>
        <taxon>Rosales</taxon>
        <taxon>Cannabaceae</taxon>
        <taxon>Cannabis</taxon>
    </lineage>
</organism>
<keyword evidence="4" id="KW-1185">Reference proteome</keyword>
<evidence type="ECO:0000259" key="2">
    <source>
        <dbReference type="Pfam" id="PF07727"/>
    </source>
</evidence>
<dbReference type="EnsemblPlants" id="evm.model.04.383">
    <property type="protein sequence ID" value="cds.evm.model.04.383"/>
    <property type="gene ID" value="evm.TU.04.383"/>
</dbReference>
<protein>
    <recommendedName>
        <fullName evidence="2">Reverse transcriptase Ty1/copia-type domain-containing protein</fullName>
    </recommendedName>
</protein>
<dbReference type="Gramene" id="evm.model.04.383">
    <property type="protein sequence ID" value="cds.evm.model.04.383"/>
    <property type="gene ID" value="evm.TU.04.383"/>
</dbReference>
<reference evidence="3" key="2">
    <citation type="submission" date="2021-03" db="UniProtKB">
        <authorList>
            <consortium name="EnsemblPlants"/>
        </authorList>
    </citation>
    <scope>IDENTIFICATION</scope>
</reference>
<feature type="domain" description="Reverse transcriptase Ty1/copia-type" evidence="2">
    <location>
        <begin position="74"/>
        <end position="155"/>
    </location>
</feature>
<evidence type="ECO:0000313" key="4">
    <source>
        <dbReference type="Proteomes" id="UP000596661"/>
    </source>
</evidence>
<dbReference type="Pfam" id="PF07727">
    <property type="entry name" value="RVT_2"/>
    <property type="match status" value="1"/>
</dbReference>
<name>A0A803PH91_CANSA</name>
<dbReference type="OMA" id="GSCNSHI"/>
<dbReference type="InterPro" id="IPR043502">
    <property type="entry name" value="DNA/RNA_pol_sf"/>
</dbReference>
<dbReference type="InterPro" id="IPR013103">
    <property type="entry name" value="RVT_2"/>
</dbReference>
<dbReference type="SUPFAM" id="SSF56672">
    <property type="entry name" value="DNA/RNA polymerases"/>
    <property type="match status" value="1"/>
</dbReference>
<dbReference type="EMBL" id="UZAU01000358">
    <property type="status" value="NOT_ANNOTATED_CDS"/>
    <property type="molecule type" value="Genomic_DNA"/>
</dbReference>
<accession>A0A803PH91</accession>